<sequence length="230" mass="24051">MSFPSLRGHLLLSAPSMQDPNFMHTVVLICQHDENGAFGMTVNRTSRAMIKDVFPESPVLGGLDLPIRSGGPVSPNSLQILHRLPPGIGVGELELESVEDELSAAMLEAEAGHGAGSGSDSDWGSPLASMRAGVEVAPGVRLGADLDQVAEFLAGQPDGDSFARFVVGYSGWGEGQLDAEMRMGSWLPVPATADLVFAEGTGESVWRAALARVPGGGESLAHLPPDPSWN</sequence>
<protein>
    <submittedName>
        <fullName evidence="2">Uncharacterized protein</fullName>
    </submittedName>
</protein>
<dbReference type="AlphaFoldDB" id="A0A518EQN6"/>
<dbReference type="EMBL" id="CP036434">
    <property type="protein sequence ID" value="QDV06398.1"/>
    <property type="molecule type" value="Genomic_DNA"/>
</dbReference>
<name>A0A518EQN6_9BACT</name>
<proteinExistence type="inferred from homology"/>
<evidence type="ECO:0000313" key="2">
    <source>
        <dbReference type="EMBL" id="QDV06398.1"/>
    </source>
</evidence>
<dbReference type="InterPro" id="IPR003774">
    <property type="entry name" value="AlgH-like"/>
</dbReference>
<dbReference type="RefSeq" id="WP_145196542.1">
    <property type="nucleotide sequence ID" value="NZ_CP036434.1"/>
</dbReference>
<dbReference type="OrthoDB" id="9807486at2"/>
<keyword evidence="3" id="KW-1185">Reference proteome</keyword>
<evidence type="ECO:0000313" key="3">
    <source>
        <dbReference type="Proteomes" id="UP000320390"/>
    </source>
</evidence>
<gene>
    <name evidence="2" type="ORF">Poly30_19070</name>
</gene>
<accession>A0A518EQN6</accession>
<dbReference type="Proteomes" id="UP000320390">
    <property type="component" value="Chromosome"/>
</dbReference>
<dbReference type="GO" id="GO:0005829">
    <property type="term" value="C:cytosol"/>
    <property type="evidence" value="ECO:0007669"/>
    <property type="project" value="TreeGrafter"/>
</dbReference>
<dbReference type="PANTHER" id="PTHR30327:SF1">
    <property type="entry name" value="UPF0301 PROTEIN YQGE"/>
    <property type="match status" value="1"/>
</dbReference>
<organism evidence="2 3">
    <name type="scientific">Saltatorellus ferox</name>
    <dbReference type="NCBI Taxonomy" id="2528018"/>
    <lineage>
        <taxon>Bacteria</taxon>
        <taxon>Pseudomonadati</taxon>
        <taxon>Planctomycetota</taxon>
        <taxon>Planctomycetia</taxon>
        <taxon>Planctomycetia incertae sedis</taxon>
        <taxon>Saltatorellus</taxon>
    </lineage>
</organism>
<dbReference type="SUPFAM" id="SSF143456">
    <property type="entry name" value="VC0467-like"/>
    <property type="match status" value="1"/>
</dbReference>
<comment type="similarity">
    <text evidence="1">Belongs to the UPF0301 (AlgH) family.</text>
</comment>
<reference evidence="2 3" key="1">
    <citation type="submission" date="2019-02" db="EMBL/GenBank/DDBJ databases">
        <title>Deep-cultivation of Planctomycetes and their phenomic and genomic characterization uncovers novel biology.</title>
        <authorList>
            <person name="Wiegand S."/>
            <person name="Jogler M."/>
            <person name="Boedeker C."/>
            <person name="Pinto D."/>
            <person name="Vollmers J."/>
            <person name="Rivas-Marin E."/>
            <person name="Kohn T."/>
            <person name="Peeters S.H."/>
            <person name="Heuer A."/>
            <person name="Rast P."/>
            <person name="Oberbeckmann S."/>
            <person name="Bunk B."/>
            <person name="Jeske O."/>
            <person name="Meyerdierks A."/>
            <person name="Storesund J.E."/>
            <person name="Kallscheuer N."/>
            <person name="Luecker S."/>
            <person name="Lage O.M."/>
            <person name="Pohl T."/>
            <person name="Merkel B.J."/>
            <person name="Hornburger P."/>
            <person name="Mueller R.-W."/>
            <person name="Bruemmer F."/>
            <person name="Labrenz M."/>
            <person name="Spormann A.M."/>
            <person name="Op den Camp H."/>
            <person name="Overmann J."/>
            <person name="Amann R."/>
            <person name="Jetten M.S.M."/>
            <person name="Mascher T."/>
            <person name="Medema M.H."/>
            <person name="Devos D.P."/>
            <person name="Kaster A.-K."/>
            <person name="Ovreas L."/>
            <person name="Rohde M."/>
            <person name="Galperin M.Y."/>
            <person name="Jogler C."/>
        </authorList>
    </citation>
    <scope>NUCLEOTIDE SEQUENCE [LARGE SCALE GENOMIC DNA]</scope>
    <source>
        <strain evidence="2 3">Poly30</strain>
    </source>
</reference>
<evidence type="ECO:0000256" key="1">
    <source>
        <dbReference type="ARBA" id="ARBA00009600"/>
    </source>
</evidence>
<dbReference type="PANTHER" id="PTHR30327">
    <property type="entry name" value="UNCHARACTERIZED PROTEIN YQGE"/>
    <property type="match status" value="1"/>
</dbReference>
<dbReference type="Gene3D" id="3.40.1740.10">
    <property type="entry name" value="VC0467-like"/>
    <property type="match status" value="1"/>
</dbReference>
<dbReference type="Pfam" id="PF02622">
    <property type="entry name" value="DUF179"/>
    <property type="match status" value="1"/>
</dbReference>